<comment type="caution">
    <text evidence="1">The sequence shown here is derived from an EMBL/GenBank/DDBJ whole genome shotgun (WGS) entry which is preliminary data.</text>
</comment>
<protein>
    <submittedName>
        <fullName evidence="1">28559_t:CDS:1</fullName>
    </submittedName>
</protein>
<reference evidence="1" key="1">
    <citation type="submission" date="2021-06" db="EMBL/GenBank/DDBJ databases">
        <authorList>
            <person name="Kallberg Y."/>
            <person name="Tangrot J."/>
            <person name="Rosling A."/>
        </authorList>
    </citation>
    <scope>NUCLEOTIDE SEQUENCE</scope>
    <source>
        <strain evidence="1">MA461A</strain>
    </source>
</reference>
<keyword evidence="2" id="KW-1185">Reference proteome</keyword>
<sequence length="142" mass="15826">MNPKFLFAFILLVTLSVAHAIRLEKRGTKFTQCAGEKDSKQVSSLQVTVSPDPLKLKQNAVFTVSGKTDIDIKDGDGFVFINFFNKKNEEKGFNFIKIPKTKAGDSFKVSGKVSVPESKKDMDTLTVKVFNYQDDVKKTLLA</sequence>
<evidence type="ECO:0000313" key="1">
    <source>
        <dbReference type="EMBL" id="CAG8654273.1"/>
    </source>
</evidence>
<proteinExistence type="predicted"/>
<accession>A0ACA9NFK3</accession>
<dbReference type="EMBL" id="CAJVQC010014087">
    <property type="protein sequence ID" value="CAG8654273.1"/>
    <property type="molecule type" value="Genomic_DNA"/>
</dbReference>
<evidence type="ECO:0000313" key="2">
    <source>
        <dbReference type="Proteomes" id="UP000789920"/>
    </source>
</evidence>
<gene>
    <name evidence="1" type="ORF">RPERSI_LOCUS8011</name>
</gene>
<name>A0ACA9NFK3_9GLOM</name>
<feature type="non-terminal residue" evidence="1">
    <location>
        <position position="142"/>
    </location>
</feature>
<dbReference type="Proteomes" id="UP000789920">
    <property type="component" value="Unassembled WGS sequence"/>
</dbReference>
<organism evidence="1 2">
    <name type="scientific">Racocetra persica</name>
    <dbReference type="NCBI Taxonomy" id="160502"/>
    <lineage>
        <taxon>Eukaryota</taxon>
        <taxon>Fungi</taxon>
        <taxon>Fungi incertae sedis</taxon>
        <taxon>Mucoromycota</taxon>
        <taxon>Glomeromycotina</taxon>
        <taxon>Glomeromycetes</taxon>
        <taxon>Diversisporales</taxon>
        <taxon>Gigasporaceae</taxon>
        <taxon>Racocetra</taxon>
    </lineage>
</organism>